<reference evidence="1 2" key="1">
    <citation type="submission" date="2017-03" db="EMBL/GenBank/DDBJ databases">
        <title>Genome sequencing of Shewanella japonica KCTC 22435.</title>
        <authorList>
            <person name="Kim K.M."/>
        </authorList>
    </citation>
    <scope>NUCLEOTIDE SEQUENCE [LARGE SCALE GENOMIC DNA]</scope>
    <source>
        <strain evidence="1 2">KCTC 22435</strain>
    </source>
</reference>
<dbReference type="InterPro" id="IPR025975">
    <property type="entry name" value="Polysacc_lyase"/>
</dbReference>
<proteinExistence type="predicted"/>
<gene>
    <name evidence="1" type="ORF">SJ2017_2384</name>
</gene>
<protein>
    <recommendedName>
        <fullName evidence="3">Polysaccharide lyase family 7 protein</fullName>
    </recommendedName>
</protein>
<evidence type="ECO:0000313" key="1">
    <source>
        <dbReference type="EMBL" id="ARD22674.1"/>
    </source>
</evidence>
<dbReference type="EMBL" id="CP020472">
    <property type="protein sequence ID" value="ARD22674.1"/>
    <property type="molecule type" value="Genomic_DNA"/>
</dbReference>
<dbReference type="Gene3D" id="2.60.120.200">
    <property type="match status" value="1"/>
</dbReference>
<dbReference type="Proteomes" id="UP000191820">
    <property type="component" value="Chromosome"/>
</dbReference>
<evidence type="ECO:0008006" key="3">
    <source>
        <dbReference type="Google" id="ProtNLM"/>
    </source>
</evidence>
<name>A0ABM6JKV9_9GAMM</name>
<dbReference type="RefSeq" id="WP_167692919.1">
    <property type="nucleotide sequence ID" value="NZ_CP020472.1"/>
</dbReference>
<dbReference type="Pfam" id="PF14099">
    <property type="entry name" value="Polysacc_lyase"/>
    <property type="match status" value="1"/>
</dbReference>
<organism evidence="1 2">
    <name type="scientific">Shewanella japonica</name>
    <dbReference type="NCBI Taxonomy" id="93973"/>
    <lineage>
        <taxon>Bacteria</taxon>
        <taxon>Pseudomonadati</taxon>
        <taxon>Pseudomonadota</taxon>
        <taxon>Gammaproteobacteria</taxon>
        <taxon>Alteromonadales</taxon>
        <taxon>Shewanellaceae</taxon>
        <taxon>Shewanella</taxon>
    </lineage>
</organism>
<keyword evidence="2" id="KW-1185">Reference proteome</keyword>
<evidence type="ECO:0000313" key="2">
    <source>
        <dbReference type="Proteomes" id="UP000191820"/>
    </source>
</evidence>
<accession>A0ABM6JKV9</accession>
<sequence length="228" mass="26188">MTLMSAAQSQTSQSFNEWGRECSSSEHQINTDNFYSSLGYRERSKKRCEITNQADLVLDKPFSLSFSFSTSSVNKTDSQWHSIFQIHSFPDKKMGEDWRCPVMALEVLNGQLRMFNRWDKSQLSITDSGHCSNSGNTISSRLFFADYDIEPDKIYEFELKGILSISDSAWLTVNINGEQIASLKGPNTFNDNKGPFIKLGIYKPTSWRLGERFNYSYSDYTFEAISWD</sequence>